<dbReference type="InterPro" id="IPR032710">
    <property type="entry name" value="NTF2-like_dom_sf"/>
</dbReference>
<evidence type="ECO:0000256" key="1">
    <source>
        <dbReference type="SAM" id="MobiDB-lite"/>
    </source>
</evidence>
<dbReference type="Proteomes" id="UP000282582">
    <property type="component" value="Unassembled WGS sequence"/>
</dbReference>
<dbReference type="GO" id="GO:0030638">
    <property type="term" value="P:polyketide metabolic process"/>
    <property type="evidence" value="ECO:0007669"/>
    <property type="project" value="InterPro"/>
</dbReference>
<evidence type="ECO:0000313" key="3">
    <source>
        <dbReference type="Proteomes" id="UP000282582"/>
    </source>
</evidence>
<dbReference type="PANTHER" id="PTHR38436">
    <property type="entry name" value="POLYKETIDE CYCLASE SNOAL-LIKE DOMAIN"/>
    <property type="match status" value="1"/>
</dbReference>
<sequence length="388" mass="42964">MTANTRPPAGPGFLKFNSMPPRIHVTADDDTFDPVIIRHLREEKFDATFLPFTGDLKGYRDTLRHLADDLELGENYAIIAYGEAASICLDFYVKPQPHLVALVAYYPTKIDNPKQKYPSQLEILCHLASTQAFAPAFPSYSYSGVETGFAEHDLDSYNRVAASLAWSRTLGVLRKAFKLEVALEDIWEDKLRLSWGTQDAVGTMATMVEGDPYVTHVPAMTGGIGSKELFLFYRDHFLGKNPPSLQMRLVSRTIGVDQVVDEMVVSFKHTQQVPWCLPDVPPTGKVVHIAIVNVVCIRGGKLFHEHLYWDQASVLVQVGLLDPKLVPSSFKSKGLKQLPVYGAETASKVLDPESQPTNDLISGWKDRPKGDPGALPNRPKPAPAADHS</sequence>
<dbReference type="EMBL" id="QWIK01000258">
    <property type="protein sequence ID" value="RMY09540.1"/>
    <property type="molecule type" value="Genomic_DNA"/>
</dbReference>
<evidence type="ECO:0008006" key="4">
    <source>
        <dbReference type="Google" id="ProtNLM"/>
    </source>
</evidence>
<dbReference type="AlphaFoldDB" id="A0A3M6Z2M0"/>
<name>A0A3M6Z2M0_HORWE</name>
<protein>
    <recommendedName>
        <fullName evidence="4">SnoaL-like domain-containing protein</fullName>
    </recommendedName>
</protein>
<evidence type="ECO:0000313" key="2">
    <source>
        <dbReference type="EMBL" id="RMY09540.1"/>
    </source>
</evidence>
<accession>A0A3M6Z2M0</accession>
<organism evidence="2 3">
    <name type="scientific">Hortaea werneckii</name>
    <name type="common">Black yeast</name>
    <name type="synonym">Cladosporium werneckii</name>
    <dbReference type="NCBI Taxonomy" id="91943"/>
    <lineage>
        <taxon>Eukaryota</taxon>
        <taxon>Fungi</taxon>
        <taxon>Dikarya</taxon>
        <taxon>Ascomycota</taxon>
        <taxon>Pezizomycotina</taxon>
        <taxon>Dothideomycetes</taxon>
        <taxon>Dothideomycetidae</taxon>
        <taxon>Mycosphaerellales</taxon>
        <taxon>Teratosphaeriaceae</taxon>
        <taxon>Hortaea</taxon>
    </lineage>
</organism>
<dbReference type="VEuPathDB" id="FungiDB:BTJ68_03575"/>
<feature type="region of interest" description="Disordered" evidence="1">
    <location>
        <begin position="347"/>
        <end position="388"/>
    </location>
</feature>
<dbReference type="InterPro" id="IPR009959">
    <property type="entry name" value="Cyclase_SnoaL-like"/>
</dbReference>
<reference evidence="2 3" key="1">
    <citation type="journal article" date="2018" name="BMC Genomics">
        <title>Genomic evidence for intraspecific hybridization in a clonal and extremely halotolerant yeast.</title>
        <authorList>
            <person name="Gostincar C."/>
            <person name="Stajich J.E."/>
            <person name="Zupancic J."/>
            <person name="Zalar P."/>
            <person name="Gunde-Cimerman N."/>
        </authorList>
    </citation>
    <scope>NUCLEOTIDE SEQUENCE [LARGE SCALE GENOMIC DNA]</scope>
    <source>
        <strain evidence="2 3">EXF-6654</strain>
    </source>
</reference>
<comment type="caution">
    <text evidence="2">The sequence shown here is derived from an EMBL/GenBank/DDBJ whole genome shotgun (WGS) entry which is preliminary data.</text>
</comment>
<dbReference type="Gene3D" id="3.10.450.50">
    <property type="match status" value="1"/>
</dbReference>
<gene>
    <name evidence="2" type="ORF">D0868_04200</name>
</gene>
<dbReference type="SUPFAM" id="SSF54427">
    <property type="entry name" value="NTF2-like"/>
    <property type="match status" value="1"/>
</dbReference>
<dbReference type="PANTHER" id="PTHR38436:SF3">
    <property type="entry name" value="CARBOXYMETHYLENEBUTENOLIDASE-RELATED"/>
    <property type="match status" value="1"/>
</dbReference>
<proteinExistence type="predicted"/>